<dbReference type="AlphaFoldDB" id="A0AB36JKZ6"/>
<dbReference type="SUPFAM" id="SSF52540">
    <property type="entry name" value="P-loop containing nucleoside triphosphate hydrolases"/>
    <property type="match status" value="1"/>
</dbReference>
<dbReference type="PANTHER" id="PTHR37816:SF1">
    <property type="entry name" value="TOXIN"/>
    <property type="match status" value="1"/>
</dbReference>
<proteinExistence type="predicted"/>
<dbReference type="Proteomes" id="UP000187323">
    <property type="component" value="Unassembled WGS sequence"/>
</dbReference>
<evidence type="ECO:0008006" key="3">
    <source>
        <dbReference type="Google" id="ProtNLM"/>
    </source>
</evidence>
<reference evidence="1 2" key="1">
    <citation type="submission" date="2016-10" db="EMBL/GenBank/DDBJ databases">
        <title>Paenibacillus species isolates.</title>
        <authorList>
            <person name="Beno S.M."/>
        </authorList>
    </citation>
    <scope>NUCLEOTIDE SEQUENCE [LARGE SCALE GENOMIC DNA]</scope>
    <source>
        <strain evidence="1 2">FSL H7-0918</strain>
    </source>
</reference>
<evidence type="ECO:0000313" key="2">
    <source>
        <dbReference type="Proteomes" id="UP000187323"/>
    </source>
</evidence>
<dbReference type="Pfam" id="PF13238">
    <property type="entry name" value="AAA_18"/>
    <property type="match status" value="1"/>
</dbReference>
<dbReference type="InterPro" id="IPR027417">
    <property type="entry name" value="P-loop_NTPase"/>
</dbReference>
<organism evidence="1 2">
    <name type="scientific">Paenibacillus odorifer</name>
    <dbReference type="NCBI Taxonomy" id="189426"/>
    <lineage>
        <taxon>Bacteria</taxon>
        <taxon>Bacillati</taxon>
        <taxon>Bacillota</taxon>
        <taxon>Bacilli</taxon>
        <taxon>Bacillales</taxon>
        <taxon>Paenibacillaceae</taxon>
        <taxon>Paenibacillus</taxon>
    </lineage>
</organism>
<accession>A0AB36JKZ6</accession>
<dbReference type="InterPro" id="IPR052922">
    <property type="entry name" value="Cytidylate_Kinase-2"/>
</dbReference>
<protein>
    <recommendedName>
        <fullName evidence="3">Topology modulation protein</fullName>
    </recommendedName>
</protein>
<sequence>MDSFLQKNIWVIGPPGSGKTHVSKQLEKMLFPISHYDLDNYYWNKNWKPKIAEEFRNDVKKMVETDGNWIIDGYYDQVKDIVLKHADFVVILDVSLATILCRLVLRSLNRIITRKRVCGDNTESFKFLFSKKGLLLYTIQQKSVLKNVYSELKTEGSEPKFLFFKRGDDLLKKLGKEVEK</sequence>
<name>A0AB36JKZ6_9BACL</name>
<dbReference type="Gene3D" id="3.40.50.300">
    <property type="entry name" value="P-loop containing nucleotide triphosphate hydrolases"/>
    <property type="match status" value="1"/>
</dbReference>
<dbReference type="EMBL" id="MPTO01000003">
    <property type="protein sequence ID" value="OME23553.1"/>
    <property type="molecule type" value="Genomic_DNA"/>
</dbReference>
<comment type="caution">
    <text evidence="1">The sequence shown here is derived from an EMBL/GenBank/DDBJ whole genome shotgun (WGS) entry which is preliminary data.</text>
</comment>
<evidence type="ECO:0000313" key="1">
    <source>
        <dbReference type="EMBL" id="OME23553.1"/>
    </source>
</evidence>
<gene>
    <name evidence="1" type="ORF">BSK47_03615</name>
</gene>
<dbReference type="PANTHER" id="PTHR37816">
    <property type="entry name" value="YALI0E33011P"/>
    <property type="match status" value="1"/>
</dbReference>
<dbReference type="RefSeq" id="WP_076133539.1">
    <property type="nucleotide sequence ID" value="NZ_MPTO01000003.1"/>
</dbReference>